<keyword evidence="2 8" id="KW-0812">Transmembrane</keyword>
<keyword evidence="3" id="KW-0547">Nucleotide-binding</keyword>
<dbReference type="Pfam" id="PF00664">
    <property type="entry name" value="ABC_membrane"/>
    <property type="match status" value="1"/>
</dbReference>
<dbReference type="PROSITE" id="PS00211">
    <property type="entry name" value="ABC_TRANSPORTER_1"/>
    <property type="match status" value="1"/>
</dbReference>
<evidence type="ECO:0000256" key="2">
    <source>
        <dbReference type="ARBA" id="ARBA00022692"/>
    </source>
</evidence>
<dbReference type="SUPFAM" id="SSF90123">
    <property type="entry name" value="ABC transporter transmembrane region"/>
    <property type="match status" value="1"/>
</dbReference>
<evidence type="ECO:0000256" key="1">
    <source>
        <dbReference type="ARBA" id="ARBA00004651"/>
    </source>
</evidence>
<dbReference type="InterPro" id="IPR017871">
    <property type="entry name" value="ABC_transporter-like_CS"/>
</dbReference>
<dbReference type="InterPro" id="IPR003593">
    <property type="entry name" value="AAA+_ATPase"/>
</dbReference>
<comment type="subcellular location">
    <subcellularLocation>
        <location evidence="1">Cell membrane</location>
        <topology evidence="1">Multi-pass membrane protein</topology>
    </subcellularLocation>
</comment>
<comment type="caution">
    <text evidence="11">The sequence shown here is derived from an EMBL/GenBank/DDBJ whole genome shotgun (WGS) entry which is preliminary data.</text>
</comment>
<evidence type="ECO:0000256" key="6">
    <source>
        <dbReference type="ARBA" id="ARBA00023136"/>
    </source>
</evidence>
<dbReference type="PANTHER" id="PTHR24221">
    <property type="entry name" value="ATP-BINDING CASSETTE SUB-FAMILY B"/>
    <property type="match status" value="1"/>
</dbReference>
<sequence>MPVQGPASHQISFRSSLARLAPEARPIIPRLLAGLGVGLSASVLAVLVPQVFRAVIDALLRPGAGPSAVVWASAVVLVMGVFEAVLTFLRRLFVLDPATNVEASLRVKIYRHLQLLPVSFHDGWGSGQLLSRAMTDLNMLRRWLAFGAIYLVISFATVIVGISMLFTISWQLALIFLAAAIPISIYSFRFRRQYVAASRRSQDQAGDLATAVEESVHGIRVLKAFGRSREALENFALQAEGLRETEVAKARHLAVFSMVVTLLPELALGSGLMVGLWLAATGQITVGALAAFFATAAAVANPVEMSGALVGMALTAKTAIDRHYEVMDEPVTITDPAGPVGPADPAGPVGPARAGSRPPSSASHGALAFRDVRFAYEPPRPSRTTARPAQAAKQAPRRAAAHDDGRPVLRGIDLELVPGETMALVGITGSGKSTLLQLVPRLYEVSGGAVEIDGVDVRDLPLAELRRIVSVAFEDTTLFSSSVRDNVLLGAPVREGAEAEALLDEALDVAQAQFAYSLPDGLDTRIGEEGLSLSGGQRQRIALARAIAAKPSVLVLDDPLSALDVATEERVEGRLREVLAETTTLIVAHRPSTVALADRVALLRDGEIDDVGTHSELLARNAHYRYVIASLDTEPRDLDSGLDPDDSLDDLEEAR</sequence>
<evidence type="ECO:0000256" key="8">
    <source>
        <dbReference type="SAM" id="Phobius"/>
    </source>
</evidence>
<dbReference type="Gene3D" id="1.20.1560.10">
    <property type="entry name" value="ABC transporter type 1, transmembrane domain"/>
    <property type="match status" value="1"/>
</dbReference>
<dbReference type="CDD" id="cd18543">
    <property type="entry name" value="ABC_6TM_Rv0194_D1_like"/>
    <property type="match status" value="1"/>
</dbReference>
<feature type="region of interest" description="Disordered" evidence="7">
    <location>
        <begin position="378"/>
        <end position="403"/>
    </location>
</feature>
<dbReference type="Pfam" id="PF00005">
    <property type="entry name" value="ABC_tran"/>
    <property type="match status" value="1"/>
</dbReference>
<dbReference type="InterPro" id="IPR027417">
    <property type="entry name" value="P-loop_NTPase"/>
</dbReference>
<evidence type="ECO:0000256" key="5">
    <source>
        <dbReference type="ARBA" id="ARBA00022989"/>
    </source>
</evidence>
<protein>
    <submittedName>
        <fullName evidence="11">ABC transporter ATP-binding protein/permease</fullName>
    </submittedName>
</protein>
<dbReference type="PANTHER" id="PTHR24221:SF654">
    <property type="entry name" value="ATP-BINDING CASSETTE SUB-FAMILY B MEMBER 6"/>
    <property type="match status" value="1"/>
</dbReference>
<accession>A0ABS9TX74</accession>
<organism evidence="11 12">
    <name type="scientific">Sinomonas terrae</name>
    <dbReference type="NCBI Taxonomy" id="2908838"/>
    <lineage>
        <taxon>Bacteria</taxon>
        <taxon>Bacillati</taxon>
        <taxon>Actinomycetota</taxon>
        <taxon>Actinomycetes</taxon>
        <taxon>Micrococcales</taxon>
        <taxon>Micrococcaceae</taxon>
        <taxon>Sinomonas</taxon>
    </lineage>
</organism>
<dbReference type="InterPro" id="IPR036640">
    <property type="entry name" value="ABC1_TM_sf"/>
</dbReference>
<gene>
    <name evidence="11" type="ORF">L0M17_03325</name>
</gene>
<evidence type="ECO:0000313" key="12">
    <source>
        <dbReference type="Proteomes" id="UP001202922"/>
    </source>
</evidence>
<evidence type="ECO:0000313" key="11">
    <source>
        <dbReference type="EMBL" id="MCH6469026.1"/>
    </source>
</evidence>
<proteinExistence type="predicted"/>
<dbReference type="InterPro" id="IPR003439">
    <property type="entry name" value="ABC_transporter-like_ATP-bd"/>
</dbReference>
<dbReference type="RefSeq" id="WP_241051205.1">
    <property type="nucleotide sequence ID" value="NZ_JAKZBV010000001.1"/>
</dbReference>
<dbReference type="InterPro" id="IPR011527">
    <property type="entry name" value="ABC1_TM_dom"/>
</dbReference>
<dbReference type="InterPro" id="IPR039421">
    <property type="entry name" value="Type_1_exporter"/>
</dbReference>
<name>A0ABS9TX74_9MICC</name>
<dbReference type="Gene3D" id="3.40.50.300">
    <property type="entry name" value="P-loop containing nucleotide triphosphate hydrolases"/>
    <property type="match status" value="1"/>
</dbReference>
<evidence type="ECO:0000259" key="10">
    <source>
        <dbReference type="PROSITE" id="PS50929"/>
    </source>
</evidence>
<evidence type="ECO:0000256" key="4">
    <source>
        <dbReference type="ARBA" id="ARBA00022840"/>
    </source>
</evidence>
<dbReference type="SMART" id="SM00382">
    <property type="entry name" value="AAA"/>
    <property type="match status" value="1"/>
</dbReference>
<keyword evidence="12" id="KW-1185">Reference proteome</keyword>
<dbReference type="PROSITE" id="PS50929">
    <property type="entry name" value="ABC_TM1F"/>
    <property type="match status" value="1"/>
</dbReference>
<dbReference type="SUPFAM" id="SSF52540">
    <property type="entry name" value="P-loop containing nucleoside triphosphate hydrolases"/>
    <property type="match status" value="1"/>
</dbReference>
<feature type="transmembrane region" description="Helical" evidence="8">
    <location>
        <begin position="68"/>
        <end position="89"/>
    </location>
</feature>
<evidence type="ECO:0000256" key="3">
    <source>
        <dbReference type="ARBA" id="ARBA00022741"/>
    </source>
</evidence>
<feature type="transmembrane region" description="Helical" evidence="8">
    <location>
        <begin position="253"/>
        <end position="278"/>
    </location>
</feature>
<reference evidence="11 12" key="1">
    <citation type="submission" date="2022-03" db="EMBL/GenBank/DDBJ databases">
        <title>Sinomonas sp. isolated from a soil.</title>
        <authorList>
            <person name="Han J."/>
            <person name="Kim D.-U."/>
        </authorList>
    </citation>
    <scope>NUCLEOTIDE SEQUENCE [LARGE SCALE GENOMIC DNA]</scope>
    <source>
        <strain evidence="11 12">5-5</strain>
    </source>
</reference>
<feature type="region of interest" description="Disordered" evidence="7">
    <location>
        <begin position="336"/>
        <end position="364"/>
    </location>
</feature>
<keyword evidence="6 8" id="KW-0472">Membrane</keyword>
<evidence type="ECO:0000256" key="7">
    <source>
        <dbReference type="SAM" id="MobiDB-lite"/>
    </source>
</evidence>
<dbReference type="PROSITE" id="PS50893">
    <property type="entry name" value="ABC_TRANSPORTER_2"/>
    <property type="match status" value="1"/>
</dbReference>
<evidence type="ECO:0000259" key="9">
    <source>
        <dbReference type="PROSITE" id="PS50893"/>
    </source>
</evidence>
<dbReference type="Proteomes" id="UP001202922">
    <property type="component" value="Unassembled WGS sequence"/>
</dbReference>
<dbReference type="GO" id="GO:0005524">
    <property type="term" value="F:ATP binding"/>
    <property type="evidence" value="ECO:0007669"/>
    <property type="project" value="UniProtKB-KW"/>
</dbReference>
<feature type="domain" description="ABC transporter" evidence="9">
    <location>
        <begin position="386"/>
        <end position="630"/>
    </location>
</feature>
<feature type="compositionally biased region" description="Low complexity" evidence="7">
    <location>
        <begin position="382"/>
        <end position="398"/>
    </location>
</feature>
<keyword evidence="4 11" id="KW-0067">ATP-binding</keyword>
<feature type="domain" description="ABC transmembrane type-1" evidence="10">
    <location>
        <begin position="32"/>
        <end position="315"/>
    </location>
</feature>
<feature type="transmembrane region" description="Helical" evidence="8">
    <location>
        <begin position="172"/>
        <end position="190"/>
    </location>
</feature>
<feature type="transmembrane region" description="Helical" evidence="8">
    <location>
        <begin position="143"/>
        <end position="166"/>
    </location>
</feature>
<dbReference type="EMBL" id="JAKZBV010000001">
    <property type="protein sequence ID" value="MCH6469026.1"/>
    <property type="molecule type" value="Genomic_DNA"/>
</dbReference>
<keyword evidence="5 8" id="KW-1133">Transmembrane helix</keyword>
<feature type="transmembrane region" description="Helical" evidence="8">
    <location>
        <begin position="27"/>
        <end position="48"/>
    </location>
</feature>